<reference evidence="1" key="2">
    <citation type="submission" date="2020-09" db="EMBL/GenBank/DDBJ databases">
        <authorList>
            <person name="Sun Q."/>
            <person name="Zhou Y."/>
        </authorList>
    </citation>
    <scope>NUCLEOTIDE SEQUENCE</scope>
    <source>
        <strain evidence="1">CGMCC 1.15360</strain>
    </source>
</reference>
<evidence type="ECO:0000313" key="1">
    <source>
        <dbReference type="EMBL" id="GGD67821.1"/>
    </source>
</evidence>
<gene>
    <name evidence="1" type="ORF">GCM10010990_16660</name>
</gene>
<dbReference type="InterPro" id="IPR019619">
    <property type="entry name" value="DUF2490"/>
</dbReference>
<proteinExistence type="predicted"/>
<reference evidence="1" key="1">
    <citation type="journal article" date="2014" name="Int. J. Syst. Evol. Microbiol.">
        <title>Complete genome sequence of Corynebacterium casei LMG S-19264T (=DSM 44701T), isolated from a smear-ripened cheese.</title>
        <authorList>
            <consortium name="US DOE Joint Genome Institute (JGI-PGF)"/>
            <person name="Walter F."/>
            <person name="Albersmeier A."/>
            <person name="Kalinowski J."/>
            <person name="Ruckert C."/>
        </authorList>
    </citation>
    <scope>NUCLEOTIDE SEQUENCE</scope>
    <source>
        <strain evidence="1">CGMCC 1.15360</strain>
    </source>
</reference>
<evidence type="ECO:0008006" key="3">
    <source>
        <dbReference type="Google" id="ProtNLM"/>
    </source>
</evidence>
<sequence>MAGGFLLDPQTPVSVALTTRFREASSGKDQTLLRASTQRVLTRNVSTGLLLSYNRTSGSYEARPWQQFAVRWHGVVLRTQMEERLIEGADRAELRIRPRIQYGTRVARLYVVSSAEWTYRIQSHQRGDDSDPAYWRVSTSVSKPLWNGFEGAAGYMVMYRPRHGEPDRISHIPQITISRRF</sequence>
<comment type="caution">
    <text evidence="1">The sequence shown here is derived from an EMBL/GenBank/DDBJ whole genome shotgun (WGS) entry which is preliminary data.</text>
</comment>
<dbReference type="AlphaFoldDB" id="A0A916YZW5"/>
<keyword evidence="2" id="KW-1185">Reference proteome</keyword>
<evidence type="ECO:0000313" key="2">
    <source>
        <dbReference type="Proteomes" id="UP000612349"/>
    </source>
</evidence>
<accession>A0A916YZW5</accession>
<name>A0A916YZW5_9SPHN</name>
<dbReference type="EMBL" id="BMIP01000003">
    <property type="protein sequence ID" value="GGD67821.1"/>
    <property type="molecule type" value="Genomic_DNA"/>
</dbReference>
<dbReference type="Proteomes" id="UP000612349">
    <property type="component" value="Unassembled WGS sequence"/>
</dbReference>
<dbReference type="Pfam" id="PF10677">
    <property type="entry name" value="DUF2490"/>
    <property type="match status" value="1"/>
</dbReference>
<organism evidence="1 2">
    <name type="scientific">Croceicoccus mobilis</name>
    <dbReference type="NCBI Taxonomy" id="1703339"/>
    <lineage>
        <taxon>Bacteria</taxon>
        <taxon>Pseudomonadati</taxon>
        <taxon>Pseudomonadota</taxon>
        <taxon>Alphaproteobacteria</taxon>
        <taxon>Sphingomonadales</taxon>
        <taxon>Erythrobacteraceae</taxon>
        <taxon>Croceicoccus</taxon>
    </lineage>
</organism>
<protein>
    <recommendedName>
        <fullName evidence="3">DUF2490 domain-containing protein</fullName>
    </recommendedName>
</protein>